<evidence type="ECO:0000313" key="2">
    <source>
        <dbReference type="EMBL" id="MFD2648824.1"/>
    </source>
</evidence>
<name>A0ABW5QM52_9HYPH</name>
<dbReference type="InterPro" id="IPR050767">
    <property type="entry name" value="Sel1_AlgK"/>
</dbReference>
<dbReference type="Gene3D" id="1.25.40.10">
    <property type="entry name" value="Tetratricopeptide repeat domain"/>
    <property type="match status" value="4"/>
</dbReference>
<protein>
    <submittedName>
        <fullName evidence="2">Tetratricopeptide repeat protein</fullName>
    </submittedName>
</protein>
<dbReference type="InterPro" id="IPR011990">
    <property type="entry name" value="TPR-like_helical_dom_sf"/>
</dbReference>
<reference evidence="3" key="1">
    <citation type="journal article" date="2019" name="Int. J. Syst. Evol. Microbiol.">
        <title>The Global Catalogue of Microorganisms (GCM) 10K type strain sequencing project: providing services to taxonomists for standard genome sequencing and annotation.</title>
        <authorList>
            <consortium name="The Broad Institute Genomics Platform"/>
            <consortium name="The Broad Institute Genome Sequencing Center for Infectious Disease"/>
            <person name="Wu L."/>
            <person name="Ma J."/>
        </authorList>
    </citation>
    <scope>NUCLEOTIDE SEQUENCE [LARGE SCALE GENOMIC DNA]</scope>
    <source>
        <strain evidence="3">CCM 7427</strain>
    </source>
</reference>
<accession>A0ABW5QM52</accession>
<dbReference type="EMBL" id="JBHUNP010000001">
    <property type="protein sequence ID" value="MFD2648824.1"/>
    <property type="molecule type" value="Genomic_DNA"/>
</dbReference>
<keyword evidence="3" id="KW-1185">Reference proteome</keyword>
<dbReference type="PANTHER" id="PTHR11102">
    <property type="entry name" value="SEL-1-LIKE PROTEIN"/>
    <property type="match status" value="1"/>
</dbReference>
<gene>
    <name evidence="2" type="ORF">ACFSX5_13615</name>
</gene>
<evidence type="ECO:0000256" key="1">
    <source>
        <dbReference type="SAM" id="SignalP"/>
    </source>
</evidence>
<evidence type="ECO:0000313" key="3">
    <source>
        <dbReference type="Proteomes" id="UP001597521"/>
    </source>
</evidence>
<proteinExistence type="predicted"/>
<dbReference type="SMART" id="SM00671">
    <property type="entry name" value="SEL1"/>
    <property type="match status" value="17"/>
</dbReference>
<dbReference type="SUPFAM" id="SSF81901">
    <property type="entry name" value="HCP-like"/>
    <property type="match status" value="4"/>
</dbReference>
<dbReference type="Proteomes" id="UP001597521">
    <property type="component" value="Unassembled WGS sequence"/>
</dbReference>
<comment type="caution">
    <text evidence="2">The sequence shown here is derived from an EMBL/GenBank/DDBJ whole genome shotgun (WGS) entry which is preliminary data.</text>
</comment>
<keyword evidence="1" id="KW-0732">Signal</keyword>
<dbReference type="Pfam" id="PF08238">
    <property type="entry name" value="Sel1"/>
    <property type="match status" value="16"/>
</dbReference>
<sequence>MRHLQFLFALCVINPAMAATGGAVCEVTSPDCVLQTLETASAQGDPAAKVELARELLKAGTPESADRAVRLLSGVAARGNAWATILLANLYREGKVVEQDGAKVLALLAPLAEVNDAGALTRLGELYLAGARNTPQDVSLAAKYFQRAADMGDHWAMFQLALLLINGEGVDRDIDRAVALLEVVGQKGDPWVLITLGDLYAGGLAKPAEKAIPYFEQAAASGHAAALTRLAQVYQTGLGTEVADPGKSREFWETAVKKGDSFAGVNLALQLLEDGDEASVERAVALLGDSASRGEAWPATILADLLVRGDVIPQDAQRAVALLMPLAEQGNPAAQVALSDIYAQGAGDVAADPVRAFALIDAAYQQGEAQAVSRLGFMLVRGLGCEQDVPRGMQLLENAVSDTTDPWLAIDVGMLLANGEARPVDGNKAIAMFKKAADLGSAAGLFRLGVSYRDGVGAVKPDRAAARFYLGRAAVMGDNASRVMLAQMLLDSDVQADVDEGILLLEAAARDGDVWGATSLAALYLGGVVLPGDGAKVELLLEPLVQKDNAAALALLGDLYVKGADPVAADPRLARSYYERAAALDEVGAKNKLGLMLLAGSGGPAEPERGVELLREVAETGDGWAKIQLGDALTRGGAIAVDAMAARDYYQEALDQGIWAGAIKLGMLYLHGAGTLQADPVRAAGFFEMAAAAGDDLARIQLALMHLDGNGVARDLGRSLELLGNAAQESAWANGILGTYYADGRYGQPDYQKARDYFDRAASLGDASASFRLGGVLASGPLAAEYRDEGLTLVRRAVDEDVLGAAVELARLEMMGVAGPDGGKAAEARLLDEVERDNPDALRLLLQLYRTGGGGLPASTAKVRASLDRYGGMLTPEALAFESMALYAAGPTTLDAMRAVGEHFDKLRAGDVSQAVQTLFWSNKNAYVYVLQQQLKKAERYGGPLDGRLTRSTIGALNAACRESSTDTSVCSMGPLTPDYAILMSRQIDKFDTSVSM</sequence>
<feature type="chain" id="PRO_5046008783" evidence="1">
    <location>
        <begin position="19"/>
        <end position="997"/>
    </location>
</feature>
<dbReference type="InterPro" id="IPR006597">
    <property type="entry name" value="Sel1-like"/>
</dbReference>
<organism evidence="2 3">
    <name type="scientific">Devosia albogilva</name>
    <dbReference type="NCBI Taxonomy" id="429726"/>
    <lineage>
        <taxon>Bacteria</taxon>
        <taxon>Pseudomonadati</taxon>
        <taxon>Pseudomonadota</taxon>
        <taxon>Alphaproteobacteria</taxon>
        <taxon>Hyphomicrobiales</taxon>
        <taxon>Devosiaceae</taxon>
        <taxon>Devosia</taxon>
    </lineage>
</organism>
<feature type="signal peptide" evidence="1">
    <location>
        <begin position="1"/>
        <end position="18"/>
    </location>
</feature>
<dbReference type="RefSeq" id="WP_386834147.1">
    <property type="nucleotide sequence ID" value="NZ_JBHUNP010000001.1"/>
</dbReference>
<dbReference type="PANTHER" id="PTHR11102:SF147">
    <property type="entry name" value="SEL1L ADAPTOR SUBUNIT OF ERAD E3 UBIQUITIN LIGASE"/>
    <property type="match status" value="1"/>
</dbReference>